<evidence type="ECO:0000256" key="2">
    <source>
        <dbReference type="ARBA" id="ARBA00022803"/>
    </source>
</evidence>
<feature type="compositionally biased region" description="Polar residues" evidence="4">
    <location>
        <begin position="227"/>
        <end position="243"/>
    </location>
</feature>
<gene>
    <name evidence="5" type="ORF">CEUSTIGMA_g1613.t1</name>
</gene>
<dbReference type="AlphaFoldDB" id="A0A250WTK5"/>
<dbReference type="InterPro" id="IPR011990">
    <property type="entry name" value="TPR-like_helical_dom_sf"/>
</dbReference>
<dbReference type="SUPFAM" id="SSF48452">
    <property type="entry name" value="TPR-like"/>
    <property type="match status" value="1"/>
</dbReference>
<evidence type="ECO:0000256" key="4">
    <source>
        <dbReference type="SAM" id="MobiDB-lite"/>
    </source>
</evidence>
<reference evidence="5 6" key="1">
    <citation type="submission" date="2017-08" db="EMBL/GenBank/DDBJ databases">
        <title>Acidophilic green algal genome provides insights into adaptation to an acidic environment.</title>
        <authorList>
            <person name="Hirooka S."/>
            <person name="Hirose Y."/>
            <person name="Kanesaki Y."/>
            <person name="Higuchi S."/>
            <person name="Fujiwara T."/>
            <person name="Onuma R."/>
            <person name="Era A."/>
            <person name="Ohbayashi R."/>
            <person name="Uzuka A."/>
            <person name="Nozaki H."/>
            <person name="Yoshikawa H."/>
            <person name="Miyagishima S.Y."/>
        </authorList>
    </citation>
    <scope>NUCLEOTIDE SEQUENCE [LARGE SCALE GENOMIC DNA]</scope>
    <source>
        <strain evidence="5 6">NIES-2499</strain>
    </source>
</reference>
<evidence type="ECO:0000256" key="1">
    <source>
        <dbReference type="ARBA" id="ARBA00022737"/>
    </source>
</evidence>
<dbReference type="EMBL" id="BEGY01000006">
    <property type="protein sequence ID" value="GAX74164.1"/>
    <property type="molecule type" value="Genomic_DNA"/>
</dbReference>
<name>A0A250WTK5_9CHLO</name>
<evidence type="ECO:0000313" key="5">
    <source>
        <dbReference type="EMBL" id="GAX74164.1"/>
    </source>
</evidence>
<dbReference type="Gene3D" id="2.70.160.11">
    <property type="entry name" value="Hnrnp arginine n-methyltransferase1"/>
    <property type="match status" value="1"/>
</dbReference>
<keyword evidence="6" id="KW-1185">Reference proteome</keyword>
<sequence>MEGLLVKNLKNEGNEAYRRGNFSKAMDQYSEALLLEPQNPIVLANRSAARLAAGLPSAAAADATYSLQAAGSANRKGWVRLFNSLAALEDWEGAELASHQAVLGRDLNVGGECGGLSPEDDTLRRLSFFQAQAEDERNRVQACQVLSGSLLSWALREQRKADSLEELYTQFRQSLSSPTWDPEDWEWRPLYLQQYQLPPVYDPHSKTVDPGCQLRGIGGSSKPPSVHPSQNQGQHQLSVVSQTDRSEQREELREELKEELREELKEELREELKEELKEELEEEQREELKEEQREDTCINPGGIQEVIHINEEPVHDEMDQRQSQSGNEEQDRLRLRALSYYINSLAELDQPRQALFGLHDDAWVKAYSQALEHALSSRKGAKVLVLSRGRGGALSLMAAALGAGDVICVESCQLTYRFTTLLLEGNRHIQGWERIKVSPVPLQQCHSGWLAQTLHPCSTEEGHVPQQWDIGHPADIVVLDLFHHSPLTLGVIPALRYAVSALAKPSALLLPEKIKIQGQLLQMVTPGIKGVSLSSLDDLRWSPQSYSVNVQKLMYDKKASPVSEPFHISCVDLNSVCTTTATAEVFDKEENERLANRPDSDDSEIPEAFSPDIIFDALLKVKVSVPGRLSAVVSWYTLAFPGGIALSSHNAVGQCSTSNAIALTSAENELSQIAGHGGHALDGGVAARIHVASVYRQSLQHLDPVKVQKADTVMLQALIEPQALHLLYIATCNAEKDKCDVTTALHNHSCSSNISTGVEDREVSSKAGLVRSTKGEMGQSLPSLSMNCSPLIWRAAAIKAKSGTLSTWHFDMLADEQRAMAYERSIRLDTQGQSIG</sequence>
<dbReference type="PANTHER" id="PTHR22904:SF523">
    <property type="entry name" value="STRESS-INDUCED-PHOSPHOPROTEIN 1"/>
    <property type="match status" value="1"/>
</dbReference>
<dbReference type="PANTHER" id="PTHR22904">
    <property type="entry name" value="TPR REPEAT CONTAINING PROTEIN"/>
    <property type="match status" value="1"/>
</dbReference>
<feature type="region of interest" description="Disordered" evidence="4">
    <location>
        <begin position="202"/>
        <end position="254"/>
    </location>
</feature>
<keyword evidence="2 3" id="KW-0802">TPR repeat</keyword>
<evidence type="ECO:0000313" key="6">
    <source>
        <dbReference type="Proteomes" id="UP000232323"/>
    </source>
</evidence>
<accession>A0A250WTK5</accession>
<organism evidence="5 6">
    <name type="scientific">Chlamydomonas eustigma</name>
    <dbReference type="NCBI Taxonomy" id="1157962"/>
    <lineage>
        <taxon>Eukaryota</taxon>
        <taxon>Viridiplantae</taxon>
        <taxon>Chlorophyta</taxon>
        <taxon>core chlorophytes</taxon>
        <taxon>Chlorophyceae</taxon>
        <taxon>CS clade</taxon>
        <taxon>Chlamydomonadales</taxon>
        <taxon>Chlamydomonadaceae</taxon>
        <taxon>Chlamydomonas</taxon>
    </lineage>
</organism>
<feature type="region of interest" description="Disordered" evidence="4">
    <location>
        <begin position="275"/>
        <end position="295"/>
    </location>
</feature>
<feature type="repeat" description="TPR" evidence="3">
    <location>
        <begin position="6"/>
        <end position="39"/>
    </location>
</feature>
<feature type="compositionally biased region" description="Basic and acidic residues" evidence="4">
    <location>
        <begin position="244"/>
        <end position="254"/>
    </location>
</feature>
<keyword evidence="1" id="KW-0677">Repeat</keyword>
<dbReference type="Gene3D" id="3.40.50.150">
    <property type="entry name" value="Vaccinia Virus protein VP39"/>
    <property type="match status" value="1"/>
</dbReference>
<comment type="caution">
    <text evidence="5">The sequence shown here is derived from an EMBL/GenBank/DDBJ whole genome shotgun (WGS) entry which is preliminary data.</text>
</comment>
<protein>
    <submittedName>
        <fullName evidence="5">Uncharacterized protein</fullName>
    </submittedName>
</protein>
<dbReference type="Proteomes" id="UP000232323">
    <property type="component" value="Unassembled WGS sequence"/>
</dbReference>
<dbReference type="InterPro" id="IPR019734">
    <property type="entry name" value="TPR_rpt"/>
</dbReference>
<dbReference type="STRING" id="1157962.A0A250WTK5"/>
<dbReference type="PROSITE" id="PS50005">
    <property type="entry name" value="TPR"/>
    <property type="match status" value="1"/>
</dbReference>
<evidence type="ECO:0000256" key="3">
    <source>
        <dbReference type="PROSITE-ProRule" id="PRU00339"/>
    </source>
</evidence>
<dbReference type="GO" id="GO:0051879">
    <property type="term" value="F:Hsp90 protein binding"/>
    <property type="evidence" value="ECO:0007669"/>
    <property type="project" value="TreeGrafter"/>
</dbReference>
<proteinExistence type="predicted"/>
<feature type="compositionally biased region" description="Basic and acidic residues" evidence="4">
    <location>
        <begin position="286"/>
        <end position="295"/>
    </location>
</feature>
<dbReference type="InterPro" id="IPR029063">
    <property type="entry name" value="SAM-dependent_MTases_sf"/>
</dbReference>
<dbReference type="Gene3D" id="1.25.40.10">
    <property type="entry name" value="Tetratricopeptide repeat domain"/>
    <property type="match status" value="1"/>
</dbReference>
<dbReference type="OrthoDB" id="2423701at2759"/>